<protein>
    <submittedName>
        <fullName evidence="2">Endonuclease/exonuclease/phosphatase family protein</fullName>
    </submittedName>
</protein>
<keyword evidence="2" id="KW-0255">Endonuclease</keyword>
<dbReference type="AlphaFoldDB" id="A0A8J6Q1H0"/>
<accession>A0A8J6Q1H0</accession>
<name>A0A8J6Q1H0_9FLAO</name>
<feature type="domain" description="Endonuclease/exonuclease/phosphatase" evidence="1">
    <location>
        <begin position="31"/>
        <end position="346"/>
    </location>
</feature>
<reference evidence="2 3" key="1">
    <citation type="submission" date="2020-09" db="EMBL/GenBank/DDBJ databases">
        <title>TT11 complete genome.</title>
        <authorList>
            <person name="Wu Z."/>
        </authorList>
    </citation>
    <scope>NUCLEOTIDE SEQUENCE [LARGE SCALE GENOMIC DNA]</scope>
    <source>
        <strain evidence="2 3">TT11</strain>
    </source>
</reference>
<evidence type="ECO:0000313" key="2">
    <source>
        <dbReference type="EMBL" id="MBD0831040.1"/>
    </source>
</evidence>
<organism evidence="2 3">
    <name type="scientific">Aestuariibaculum sediminum</name>
    <dbReference type="NCBI Taxonomy" id="2770637"/>
    <lineage>
        <taxon>Bacteria</taxon>
        <taxon>Pseudomonadati</taxon>
        <taxon>Bacteroidota</taxon>
        <taxon>Flavobacteriia</taxon>
        <taxon>Flavobacteriales</taxon>
        <taxon>Flavobacteriaceae</taxon>
    </lineage>
</organism>
<evidence type="ECO:0000259" key="1">
    <source>
        <dbReference type="Pfam" id="PF19580"/>
    </source>
</evidence>
<dbReference type="GO" id="GO:0004519">
    <property type="term" value="F:endonuclease activity"/>
    <property type="evidence" value="ECO:0007669"/>
    <property type="project" value="UniProtKB-KW"/>
</dbReference>
<dbReference type="RefSeq" id="WP_188228819.1">
    <property type="nucleotide sequence ID" value="NZ_JACVXB010000001.1"/>
</dbReference>
<dbReference type="InterPro" id="IPR036691">
    <property type="entry name" value="Endo/exonu/phosph_ase_sf"/>
</dbReference>
<dbReference type="SUPFAM" id="SSF56219">
    <property type="entry name" value="DNase I-like"/>
    <property type="match status" value="1"/>
</dbReference>
<dbReference type="Gene3D" id="3.60.10.10">
    <property type="entry name" value="Endonuclease/exonuclease/phosphatase"/>
    <property type="match status" value="1"/>
</dbReference>
<dbReference type="EMBL" id="JACVXB010000001">
    <property type="protein sequence ID" value="MBD0831040.1"/>
    <property type="molecule type" value="Genomic_DNA"/>
</dbReference>
<evidence type="ECO:0000313" key="3">
    <source>
        <dbReference type="Proteomes" id="UP000600588"/>
    </source>
</evidence>
<proteinExistence type="predicted"/>
<dbReference type="PANTHER" id="PTHR42834">
    <property type="entry name" value="ENDONUCLEASE/EXONUCLEASE/PHOSPHATASE FAMILY PROTEIN (AFU_ORTHOLOGUE AFUA_3G09210)"/>
    <property type="match status" value="1"/>
</dbReference>
<comment type="caution">
    <text evidence="2">The sequence shown here is derived from an EMBL/GenBank/DDBJ whole genome shotgun (WGS) entry which is preliminary data.</text>
</comment>
<gene>
    <name evidence="2" type="ORF">ICJ83_02740</name>
</gene>
<keyword evidence="2" id="KW-0540">Nuclease</keyword>
<dbReference type="InterPro" id="IPR005135">
    <property type="entry name" value="Endo/exonuclease/phosphatase"/>
</dbReference>
<dbReference type="PANTHER" id="PTHR42834:SF1">
    <property type="entry name" value="ENDONUCLEASE_EXONUCLEASE_PHOSPHATASE FAMILY PROTEIN (AFU_ORTHOLOGUE AFUA_3G09210)"/>
    <property type="match status" value="1"/>
</dbReference>
<dbReference type="Proteomes" id="UP000600588">
    <property type="component" value="Unassembled WGS sequence"/>
</dbReference>
<sequence>MTLLKLFLLGLLFSITQLVISQTKKQYKGHAIAFYNMENLFDTINDPNIFDESSPILKLKFHKSEVYKQKIKNMARVIADIGKDVTQNAPAIIGICEVENREVIEDVINDSLLRSKYYGIIHYNSPDARGIDVALLYQKPIFTPLATESKTLNIYDQSTGKRQYTRDQLIVSGLLEGEPFHIIVNHWPSQRGGQAKSEHKRMTAAKLTKQIIDSLQAIDPYAKICIMGDFNDDPTSASIKKVLKPRKDKYNLPLKAIYNPYNNLFKKGFGTTAYRDSWSLFDQIMLTQPLVTQDYSSFNFYKAAIYNKRYLIDQTGRFKGYPKRSFSNGSFTNGYSDHFPVFIILLKVID</sequence>
<keyword evidence="2" id="KW-0378">Hydrolase</keyword>
<keyword evidence="3" id="KW-1185">Reference proteome</keyword>
<dbReference type="Pfam" id="PF19580">
    <property type="entry name" value="Exo_endo_phos_3"/>
    <property type="match status" value="1"/>
</dbReference>